<keyword evidence="2" id="KW-0646">Protease inhibitor</keyword>
<protein>
    <submittedName>
        <fullName evidence="4">Uncharacterized protein</fullName>
    </submittedName>
</protein>
<keyword evidence="3" id="KW-0732">Signal</keyword>
<dbReference type="Pfam" id="PF02428">
    <property type="entry name" value="Prot_inhib_II"/>
    <property type="match status" value="1"/>
</dbReference>
<dbReference type="Proteomes" id="UP000324897">
    <property type="component" value="Chromosome 5"/>
</dbReference>
<comment type="similarity">
    <text evidence="1">Belongs to the protease inhibitor I20 (potato type II proteinase inhibitor) family.</text>
</comment>
<feature type="chain" id="PRO_5023941691" evidence="3">
    <location>
        <begin position="30"/>
        <end position="90"/>
    </location>
</feature>
<dbReference type="AlphaFoldDB" id="A0A5J9WB19"/>
<dbReference type="PANTHER" id="PTHR33832">
    <property type="entry name" value="SERINE-TYPE ENDOPEPTIDASE INHIBITOR"/>
    <property type="match status" value="1"/>
</dbReference>
<accession>A0A5J9WB19</accession>
<dbReference type="InterPro" id="IPR051391">
    <property type="entry name" value="Protease_inhibitor_I20"/>
</dbReference>
<evidence type="ECO:0000256" key="1">
    <source>
        <dbReference type="ARBA" id="ARBA00007766"/>
    </source>
</evidence>
<feature type="signal peptide" evidence="3">
    <location>
        <begin position="1"/>
        <end position="29"/>
    </location>
</feature>
<keyword evidence="2" id="KW-0722">Serine protease inhibitor</keyword>
<proteinExistence type="inferred from homology"/>
<evidence type="ECO:0000313" key="4">
    <source>
        <dbReference type="EMBL" id="TVU45201.1"/>
    </source>
</evidence>
<dbReference type="PANTHER" id="PTHR33832:SF15">
    <property type="entry name" value="SERINE-TYPE ENDOPEPTIDASE INHIBITOR"/>
    <property type="match status" value="1"/>
</dbReference>
<dbReference type="SUPFAM" id="SSF100897">
    <property type="entry name" value="Plant proteinase inhibitors"/>
    <property type="match status" value="1"/>
</dbReference>
<gene>
    <name evidence="4" type="ORF">EJB05_04677</name>
</gene>
<keyword evidence="5" id="KW-1185">Reference proteome</keyword>
<dbReference type="GO" id="GO:0004867">
    <property type="term" value="F:serine-type endopeptidase inhibitor activity"/>
    <property type="evidence" value="ECO:0007669"/>
    <property type="project" value="UniProtKB-KW"/>
</dbReference>
<dbReference type="Gene3D" id="3.30.60.30">
    <property type="match status" value="1"/>
</dbReference>
<name>A0A5J9WB19_9POAL</name>
<dbReference type="EMBL" id="RWGY01000004">
    <property type="protein sequence ID" value="TVU45201.1"/>
    <property type="molecule type" value="Genomic_DNA"/>
</dbReference>
<comment type="caution">
    <text evidence="4">The sequence shown here is derived from an EMBL/GenBank/DDBJ whole genome shotgun (WGS) entry which is preliminary data.</text>
</comment>
<evidence type="ECO:0000313" key="5">
    <source>
        <dbReference type="Proteomes" id="UP000324897"/>
    </source>
</evidence>
<dbReference type="OrthoDB" id="1539471at2759"/>
<reference evidence="4 5" key="1">
    <citation type="journal article" date="2019" name="Sci. Rep.">
        <title>A high-quality genome of Eragrostis curvula grass provides insights into Poaceae evolution and supports new strategies to enhance forage quality.</title>
        <authorList>
            <person name="Carballo J."/>
            <person name="Santos B.A.C.M."/>
            <person name="Zappacosta D."/>
            <person name="Garbus I."/>
            <person name="Selva J.P."/>
            <person name="Gallo C.A."/>
            <person name="Diaz A."/>
            <person name="Albertini E."/>
            <person name="Caccamo M."/>
            <person name="Echenique V."/>
        </authorList>
    </citation>
    <scope>NUCLEOTIDE SEQUENCE [LARGE SCALE GENOMIC DNA]</scope>
    <source>
        <strain evidence="5">cv. Victoria</strain>
        <tissue evidence="4">Leaf</tissue>
    </source>
</reference>
<evidence type="ECO:0000256" key="2">
    <source>
        <dbReference type="ARBA" id="ARBA00022900"/>
    </source>
</evidence>
<organism evidence="4 5">
    <name type="scientific">Eragrostis curvula</name>
    <name type="common">weeping love grass</name>
    <dbReference type="NCBI Taxonomy" id="38414"/>
    <lineage>
        <taxon>Eukaryota</taxon>
        <taxon>Viridiplantae</taxon>
        <taxon>Streptophyta</taxon>
        <taxon>Embryophyta</taxon>
        <taxon>Tracheophyta</taxon>
        <taxon>Spermatophyta</taxon>
        <taxon>Magnoliopsida</taxon>
        <taxon>Liliopsida</taxon>
        <taxon>Poales</taxon>
        <taxon>Poaceae</taxon>
        <taxon>PACMAD clade</taxon>
        <taxon>Chloridoideae</taxon>
        <taxon>Eragrostideae</taxon>
        <taxon>Eragrostidinae</taxon>
        <taxon>Eragrostis</taxon>
    </lineage>
</organism>
<feature type="non-terminal residue" evidence="4">
    <location>
        <position position="1"/>
    </location>
</feature>
<sequence length="90" mass="9738">LDEQKLQTMAINKLALPVVLLLCGLMVDGCCIKNSEAGQGRFCPMYCLNAAYMTCKSTGDQHLDPACNCCVVEKKGCTIYLNDGQPVKCS</sequence>
<dbReference type="InterPro" id="IPR003465">
    <property type="entry name" value="Prot_inh_I20"/>
</dbReference>
<evidence type="ECO:0000256" key="3">
    <source>
        <dbReference type="SAM" id="SignalP"/>
    </source>
</evidence>